<gene>
    <name evidence="1" type="ORF">AWU65_12010</name>
</gene>
<dbReference type="GeneID" id="97558082"/>
<sequence length="77" mass="8891">MLIAYDAFVKKRMVELLHNHQDVMLAGRRATRPSAHRTARKEAHLKGLRGPLYVLWHGVLAEEQPCSWMEINDIRSA</sequence>
<proteinExistence type="predicted"/>
<dbReference type="AlphaFoldDB" id="A0A163JHP0"/>
<name>A0A163JHP0_9BACL</name>
<reference evidence="1" key="1">
    <citation type="journal article" date="2016" name="Genome Announc.">
        <title>Draft genomes of two strains of Paenibacillus glucanolyticus with capability to degrade lignocellulose.</title>
        <authorList>
            <person name="Mathews S.L."/>
            <person name="Pawlak J."/>
            <person name="Grunden A.M."/>
        </authorList>
    </citation>
    <scope>NUCLEOTIDE SEQUENCE [LARGE SCALE GENOMIC DNA]</scope>
    <source>
        <strain evidence="1">SLM1</strain>
    </source>
</reference>
<dbReference type="RefSeq" id="WP_063478402.1">
    <property type="nucleotide sequence ID" value="NZ_CP147845.1"/>
</dbReference>
<protein>
    <submittedName>
        <fullName evidence="1">Uncharacterized protein</fullName>
    </submittedName>
</protein>
<comment type="caution">
    <text evidence="1">The sequence shown here is derived from an EMBL/GenBank/DDBJ whole genome shotgun (WGS) entry which is preliminary data.</text>
</comment>
<organism evidence="1 2">
    <name type="scientific">Paenibacillus glucanolyticus</name>
    <dbReference type="NCBI Taxonomy" id="59843"/>
    <lineage>
        <taxon>Bacteria</taxon>
        <taxon>Bacillati</taxon>
        <taxon>Bacillota</taxon>
        <taxon>Bacilli</taxon>
        <taxon>Bacillales</taxon>
        <taxon>Paenibacillaceae</taxon>
        <taxon>Paenibacillus</taxon>
    </lineage>
</organism>
<evidence type="ECO:0000313" key="1">
    <source>
        <dbReference type="EMBL" id="KZS46589.1"/>
    </source>
</evidence>
<accession>A0A163JHP0</accession>
<dbReference type="EMBL" id="LWMH01000001">
    <property type="protein sequence ID" value="KZS46589.1"/>
    <property type="molecule type" value="Genomic_DNA"/>
</dbReference>
<dbReference type="Proteomes" id="UP000076796">
    <property type="component" value="Unassembled WGS sequence"/>
</dbReference>
<keyword evidence="2" id="KW-1185">Reference proteome</keyword>
<evidence type="ECO:0000313" key="2">
    <source>
        <dbReference type="Proteomes" id="UP000076796"/>
    </source>
</evidence>